<dbReference type="Pfam" id="PF13360">
    <property type="entry name" value="PQQ_2"/>
    <property type="match status" value="1"/>
</dbReference>
<accession>D2R6V3</accession>
<dbReference type="OrthoDB" id="244732at2"/>
<name>D2R6V3_PIRSD</name>
<dbReference type="InterPro" id="IPR002372">
    <property type="entry name" value="PQQ_rpt_dom"/>
</dbReference>
<evidence type="ECO:0000259" key="1">
    <source>
        <dbReference type="Pfam" id="PF13360"/>
    </source>
</evidence>
<dbReference type="InterPro" id="IPR011047">
    <property type="entry name" value="Quinoprotein_ADH-like_sf"/>
</dbReference>
<dbReference type="SMART" id="SM00564">
    <property type="entry name" value="PQQ"/>
    <property type="match status" value="4"/>
</dbReference>
<dbReference type="EMBL" id="CP001848">
    <property type="protein sequence ID" value="ADB17403.1"/>
    <property type="molecule type" value="Genomic_DNA"/>
</dbReference>
<dbReference type="HOGENOM" id="CLU_027480_2_1_0"/>
<dbReference type="eggNOG" id="COG1520">
    <property type="taxonomic scope" value="Bacteria"/>
</dbReference>
<dbReference type="SUPFAM" id="SSF50998">
    <property type="entry name" value="Quinoprotein alcohol dehydrogenase-like"/>
    <property type="match status" value="1"/>
</dbReference>
<dbReference type="PANTHER" id="PTHR34512:SF30">
    <property type="entry name" value="OUTER MEMBRANE PROTEIN ASSEMBLY FACTOR BAMB"/>
    <property type="match status" value="1"/>
</dbReference>
<evidence type="ECO:0000313" key="3">
    <source>
        <dbReference type="Proteomes" id="UP000001887"/>
    </source>
</evidence>
<dbReference type="AlphaFoldDB" id="D2R6V3"/>
<dbReference type="PANTHER" id="PTHR34512">
    <property type="entry name" value="CELL SURFACE PROTEIN"/>
    <property type="match status" value="1"/>
</dbReference>
<dbReference type="InterPro" id="IPR018391">
    <property type="entry name" value="PQQ_b-propeller_rpt"/>
</dbReference>
<proteinExistence type="predicted"/>
<gene>
    <name evidence="2" type="ordered locus">Psta_2735</name>
</gene>
<evidence type="ECO:0000313" key="2">
    <source>
        <dbReference type="EMBL" id="ADB17403.1"/>
    </source>
</evidence>
<protein>
    <submittedName>
        <fullName evidence="2">Pyrrolo-quinoline quinone</fullName>
    </submittedName>
</protein>
<dbReference type="STRING" id="530564.Psta_2735"/>
<reference evidence="2 3" key="1">
    <citation type="journal article" date="2009" name="Stand. Genomic Sci.">
        <title>Complete genome sequence of Pirellula staleyi type strain (ATCC 27377).</title>
        <authorList>
            <person name="Clum A."/>
            <person name="Tindall B.J."/>
            <person name="Sikorski J."/>
            <person name="Ivanova N."/>
            <person name="Mavrommatis K."/>
            <person name="Lucas S."/>
            <person name="Glavina del Rio T."/>
            <person name="Nolan M."/>
            <person name="Chen F."/>
            <person name="Tice H."/>
            <person name="Pitluck S."/>
            <person name="Cheng J.F."/>
            <person name="Chertkov O."/>
            <person name="Brettin T."/>
            <person name="Han C."/>
            <person name="Detter J.C."/>
            <person name="Kuske C."/>
            <person name="Bruce D."/>
            <person name="Goodwin L."/>
            <person name="Ovchinikova G."/>
            <person name="Pati A."/>
            <person name="Mikhailova N."/>
            <person name="Chen A."/>
            <person name="Palaniappan K."/>
            <person name="Land M."/>
            <person name="Hauser L."/>
            <person name="Chang Y.J."/>
            <person name="Jeffries C.D."/>
            <person name="Chain P."/>
            <person name="Rohde M."/>
            <person name="Goker M."/>
            <person name="Bristow J."/>
            <person name="Eisen J.A."/>
            <person name="Markowitz V."/>
            <person name="Hugenholtz P."/>
            <person name="Kyrpides N.C."/>
            <person name="Klenk H.P."/>
            <person name="Lapidus A."/>
        </authorList>
    </citation>
    <scope>NUCLEOTIDE SEQUENCE [LARGE SCALE GENOMIC DNA]</scope>
    <source>
        <strain evidence="3">ATCC 27377 / DSM 6068 / ICPB 4128</strain>
    </source>
</reference>
<keyword evidence="3" id="KW-1185">Reference proteome</keyword>
<sequence length="429" mass="46027" precursor="true">MLSRRTFVAQTIVTGSLGLAGQFLAPGPVRGADWLGFRGPGGLGVAVGKEPPLEWSATSNVRWTASPPGAGNSSPIVVGSQIILAGYDGFNVPGSSSSSPEALTRYLAALDRKTGKPLWKTNFPARLPEQESIRDEHGYATNTPACDGKLIVAFFGKSGVAAFDLQGKQLWTADVGSGLNGWGSAASPLIHKDLVYINASVESEQLIALDKKTGKEVWRARGMKESWNTPVIVENPQGKEELVLAIFGKLLAFDPSTGTPLWNCDTNISWYMVPGLVSHQGIIYCIGGRTGGSLAVKSGGSGDVTDTHRVWVGKKGSNVSSPIYYEGHLYFAHEQLGIVYCADAKTGEIQYEERLPRAAQFYASPILAARRVYYLGRNGRCFVVAAKPSFELLATNDLEAGREVFNASPIALDGELLIRSDRRLYCIGA</sequence>
<dbReference type="KEGG" id="psl:Psta_2735"/>
<dbReference type="Gene3D" id="2.130.10.10">
    <property type="entry name" value="YVTN repeat-like/Quinoprotein amine dehydrogenase"/>
    <property type="match status" value="2"/>
</dbReference>
<organism evidence="2 3">
    <name type="scientific">Pirellula staleyi (strain ATCC 27377 / DSM 6068 / ICPB 4128)</name>
    <name type="common">Pirella staleyi</name>
    <dbReference type="NCBI Taxonomy" id="530564"/>
    <lineage>
        <taxon>Bacteria</taxon>
        <taxon>Pseudomonadati</taxon>
        <taxon>Planctomycetota</taxon>
        <taxon>Planctomycetia</taxon>
        <taxon>Pirellulales</taxon>
        <taxon>Pirellulaceae</taxon>
        <taxon>Pirellula</taxon>
    </lineage>
</organism>
<feature type="domain" description="Pyrrolo-quinoline quinone repeat" evidence="1">
    <location>
        <begin position="107"/>
        <end position="220"/>
    </location>
</feature>
<dbReference type="InterPro" id="IPR015943">
    <property type="entry name" value="WD40/YVTN_repeat-like_dom_sf"/>
</dbReference>
<dbReference type="Proteomes" id="UP000001887">
    <property type="component" value="Chromosome"/>
</dbReference>